<reference evidence="2 3" key="1">
    <citation type="submission" date="2020-02" db="EMBL/GenBank/DDBJ databases">
        <authorList>
            <person name="Gao J."/>
            <person name="Sun J."/>
        </authorList>
    </citation>
    <scope>NUCLEOTIDE SEQUENCE [LARGE SCALE GENOMIC DNA]</scope>
    <source>
        <strain evidence="2 3">7124</strain>
    </source>
</reference>
<dbReference type="Pfam" id="PF13625">
    <property type="entry name" value="Helicase_C_3"/>
    <property type="match status" value="1"/>
</dbReference>
<protein>
    <recommendedName>
        <fullName evidence="1">Helicase XPB/Ssl2 N-terminal domain-containing protein</fullName>
    </recommendedName>
</protein>
<name>A0A6M1PSX6_9BACL</name>
<feature type="domain" description="Helicase XPB/Ssl2 N-terminal" evidence="1">
    <location>
        <begin position="329"/>
        <end position="443"/>
    </location>
</feature>
<dbReference type="AlphaFoldDB" id="A0A6M1PSX6"/>
<evidence type="ECO:0000259" key="1">
    <source>
        <dbReference type="Pfam" id="PF13625"/>
    </source>
</evidence>
<dbReference type="InterPro" id="IPR032830">
    <property type="entry name" value="XPB/Ssl2_N"/>
</dbReference>
<dbReference type="Proteomes" id="UP000480151">
    <property type="component" value="Unassembled WGS sequence"/>
</dbReference>
<gene>
    <name evidence="2" type="ORF">G5B47_12985</name>
</gene>
<proteinExistence type="predicted"/>
<comment type="caution">
    <text evidence="2">The sequence shown here is derived from an EMBL/GenBank/DDBJ whole genome shotgun (WGS) entry which is preliminary data.</text>
</comment>
<dbReference type="EMBL" id="JAAKGU010000005">
    <property type="protein sequence ID" value="NGM83331.1"/>
    <property type="molecule type" value="Genomic_DNA"/>
</dbReference>
<organism evidence="2 3">
    <name type="scientific">Paenibacillus apii</name>
    <dbReference type="NCBI Taxonomy" id="1850370"/>
    <lineage>
        <taxon>Bacteria</taxon>
        <taxon>Bacillati</taxon>
        <taxon>Bacillota</taxon>
        <taxon>Bacilli</taxon>
        <taxon>Bacillales</taxon>
        <taxon>Paenibacillaceae</taxon>
        <taxon>Paenibacillus</taxon>
    </lineage>
</organism>
<evidence type="ECO:0000313" key="3">
    <source>
        <dbReference type="Proteomes" id="UP000480151"/>
    </source>
</evidence>
<accession>A0A6M1PSX6</accession>
<sequence>MTTCKDHWTSEDSSGFHRLSEDTSRLLRQICTACADRPFQEGREEKFRPFDMTRVEFRLAFSELLRGGWIGAMRQIGGNQLFYIPAERLDTLHSRFFPVSPNCLKPEGLRLSVATGPGLAGELFRALLFAVEEGLPLTSKGAVHKKYVSRLACKMQLEEEHLQGLDLRSPYPEDYPQPAVLIIDLLLHLGLLVRRDQTFLPEGNGVEKWLGLSESEMSVLLHAAASRRYGRRTAADRHFRCLICRPEYRPGHWYSLADTVGWMEATGLALPGERPGLVEVSAAWLRCLAGFGWAEVGSDTGGSLCFRWTNTKPHPSVSSESIDPAEVRIIVQPDLEVLVPEETPYSLRWSLACFAELVQIDSMWSLRLTRERLERASSRGISPDEVIRWLEHYAESGLPGEVRAVLEQWGRDIGRTALTETLVLSCRSETDAEMIAGHPRLKDGLERLGPRHFAVSQGRAELVRRELASAGMHPLEGLPGSAGEGSPEGGLFRLDPPETGDSGYALSADPAAGLWYAEDHGAAVQAEMPPAPESAEELWPDAAEVPSAWIKEERRYHASTARLLMEQALKWGTKVRLSLEGRPCEFIPERIMPGAWRVSGRLLSFTGETPQELEMSSGDWDTIQLIVPVFRGFPSSSADGGCGMIG</sequence>
<dbReference type="RefSeq" id="WP_165098660.1">
    <property type="nucleotide sequence ID" value="NZ_JAAKGU010000005.1"/>
</dbReference>
<keyword evidence="3" id="KW-1185">Reference proteome</keyword>
<evidence type="ECO:0000313" key="2">
    <source>
        <dbReference type="EMBL" id="NGM83331.1"/>
    </source>
</evidence>